<dbReference type="InterPro" id="IPR043129">
    <property type="entry name" value="ATPase_NBD"/>
</dbReference>
<dbReference type="NCBIfam" id="TIGR03725">
    <property type="entry name" value="T6A_YeaZ"/>
    <property type="match status" value="1"/>
</dbReference>
<dbReference type="SUPFAM" id="SSF53067">
    <property type="entry name" value="Actin-like ATPase domain"/>
    <property type="match status" value="2"/>
</dbReference>
<reference evidence="1 2" key="1">
    <citation type="submission" date="2018-09" db="EMBL/GenBank/DDBJ databases">
        <title>Genome sequencing of Lachnoanaerobaculum umeaense DSM 23576.</title>
        <authorList>
            <person name="Kook J.-K."/>
            <person name="Park S.-N."/>
            <person name="Lim Y.K."/>
        </authorList>
    </citation>
    <scope>NUCLEOTIDE SEQUENCE [LARGE SCALE GENOMIC DNA]</scope>
    <source>
        <strain evidence="2">DSM 23576 \ CCUG 58757</strain>
    </source>
</reference>
<dbReference type="InterPro" id="IPR022496">
    <property type="entry name" value="T6A_TsaB"/>
</dbReference>
<dbReference type="InterPro" id="IPR000905">
    <property type="entry name" value="Gcp-like_dom"/>
</dbReference>
<gene>
    <name evidence="1" type="primary">tsaB</name>
    <name evidence="1" type="ORF">D4A81_04060</name>
</gene>
<evidence type="ECO:0000313" key="1">
    <source>
        <dbReference type="EMBL" id="AYA99178.1"/>
    </source>
</evidence>
<dbReference type="Gene3D" id="3.30.420.40">
    <property type="match status" value="2"/>
</dbReference>
<evidence type="ECO:0000313" key="2">
    <source>
        <dbReference type="Proteomes" id="UP000265562"/>
    </source>
</evidence>
<dbReference type="GO" id="GO:0016740">
    <property type="term" value="F:transferase activity"/>
    <property type="evidence" value="ECO:0007669"/>
    <property type="project" value="UniProtKB-KW"/>
</dbReference>
<keyword evidence="2" id="KW-1185">Reference proteome</keyword>
<proteinExistence type="predicted"/>
<accession>A0A385PYE0</accession>
<dbReference type="PANTHER" id="PTHR11735">
    <property type="entry name" value="TRNA N6-ADENOSINE THREONYLCARBAMOYLTRANSFERASE"/>
    <property type="match status" value="1"/>
</dbReference>
<dbReference type="PANTHER" id="PTHR11735:SF11">
    <property type="entry name" value="TRNA THREONYLCARBAMOYLADENOSINE BIOSYNTHESIS PROTEIN TSAB"/>
    <property type="match status" value="1"/>
</dbReference>
<dbReference type="GO" id="GO:0002949">
    <property type="term" value="P:tRNA threonylcarbamoyladenosine modification"/>
    <property type="evidence" value="ECO:0007669"/>
    <property type="project" value="InterPro"/>
</dbReference>
<dbReference type="RefSeq" id="WP_111525622.1">
    <property type="nucleotide sequence ID" value="NZ_CP032364.1"/>
</dbReference>
<dbReference type="KEGG" id="lua:D4A81_04060"/>
<keyword evidence="1" id="KW-0808">Transferase</keyword>
<dbReference type="Proteomes" id="UP000265562">
    <property type="component" value="Chromosome"/>
</dbReference>
<protein>
    <submittedName>
        <fullName evidence="1">tRNA (Adenosine(37)-N6)-threonylcarbamoyltransferase complex dimerization subunit type 1 TsaB</fullName>
    </submittedName>
</protein>
<dbReference type="CDD" id="cd24032">
    <property type="entry name" value="ASKHA_NBD_TsaB"/>
    <property type="match status" value="1"/>
</dbReference>
<dbReference type="Pfam" id="PF00814">
    <property type="entry name" value="TsaD"/>
    <property type="match status" value="1"/>
</dbReference>
<organism evidence="1 2">
    <name type="scientific">Lachnoanaerobaculum umeaense</name>
    <dbReference type="NCBI Taxonomy" id="617123"/>
    <lineage>
        <taxon>Bacteria</taxon>
        <taxon>Bacillati</taxon>
        <taxon>Bacillota</taxon>
        <taxon>Clostridia</taxon>
        <taxon>Lachnospirales</taxon>
        <taxon>Lachnospiraceae</taxon>
        <taxon>Lachnoanaerobaculum</taxon>
    </lineage>
</organism>
<dbReference type="OrthoDB" id="9784166at2"/>
<dbReference type="EMBL" id="CP032364">
    <property type="protein sequence ID" value="AYA99178.1"/>
    <property type="molecule type" value="Genomic_DNA"/>
</dbReference>
<dbReference type="GO" id="GO:0005829">
    <property type="term" value="C:cytosol"/>
    <property type="evidence" value="ECO:0007669"/>
    <property type="project" value="TreeGrafter"/>
</dbReference>
<name>A0A385PYE0_9FIRM</name>
<dbReference type="AlphaFoldDB" id="A0A385PYE0"/>
<sequence>MMKILGIESAALVASVAIIDENVTIAEYTTNFKKTHSETLLPMLDEIVKMTGVDIKELSAIAISGGPGSFTGLRIGAASAKGLGLALDLPLIHVPTLDAMALNIYSSDALIVPIMDARRNQVYTGIYKNDHQLEVVRESMAVSIDELLDILREIDRKEKIKNIVFLGDGVPVFREYIDENFEIAHDFAPANLNRQRASNIAMLGMEMFKEGKSMVSDDMRPEYLRKSQAERERNVD</sequence>